<dbReference type="Proteomes" id="UP000199302">
    <property type="component" value="Unassembled WGS sequence"/>
</dbReference>
<dbReference type="OrthoDB" id="7375296at2"/>
<keyword evidence="1" id="KW-0175">Coiled coil</keyword>
<keyword evidence="3" id="KW-1133">Transmembrane helix</keyword>
<feature type="transmembrane region" description="Helical" evidence="3">
    <location>
        <begin position="106"/>
        <end position="126"/>
    </location>
</feature>
<proteinExistence type="predicted"/>
<feature type="transmembrane region" description="Helical" evidence="3">
    <location>
        <begin position="132"/>
        <end position="149"/>
    </location>
</feature>
<sequence>MAQRFGGKYSPSDSISGSDSERPTGKSAPGASFQGARRTRAGGRVNLLFIAPLPLAWVAFFRGGPTGLALTLLALGLLLLAAWLTREGVRAHEAYDARKIARRPAFPRKIAGAGLTGLGLACAAVTDSGIAGALIYGLIGAALHAFAFGPDPMRNKGMEGVDAFNSDRVARAVEAAERELAAMSDAALRTQDRGVLARIEGFHETARRLFRTVEEDPRDLTAARRYLSVYLTGAKDATVKFADIYTRNRDAEARADYFALLDDLEQNFAARTEKLLLDDRSDLTVEIEVLRERLSREGIRPE</sequence>
<keyword evidence="3" id="KW-0472">Membrane</keyword>
<protein>
    <submittedName>
        <fullName evidence="4">5-bromo-4-chloroindolyl phosphate hydrolysis protein</fullName>
    </submittedName>
</protein>
<dbReference type="STRING" id="871652.SAMN04515673_107158"/>
<reference evidence="4 5" key="1">
    <citation type="submission" date="2016-10" db="EMBL/GenBank/DDBJ databases">
        <authorList>
            <person name="de Groot N.N."/>
        </authorList>
    </citation>
    <scope>NUCLEOTIDE SEQUENCE [LARGE SCALE GENOMIC DNA]</scope>
    <source>
        <strain evidence="5">KMM 9023,NRIC 0796,JCM 17311,KCTC 23692</strain>
    </source>
</reference>
<gene>
    <name evidence="4" type="ORF">SAMN04515673_107158</name>
</gene>
<feature type="coiled-coil region" evidence="1">
    <location>
        <begin position="166"/>
        <end position="193"/>
    </location>
</feature>
<feature type="transmembrane region" description="Helical" evidence="3">
    <location>
        <begin position="45"/>
        <end position="61"/>
    </location>
</feature>
<evidence type="ECO:0000313" key="4">
    <source>
        <dbReference type="EMBL" id="SFR13050.1"/>
    </source>
</evidence>
<feature type="transmembrane region" description="Helical" evidence="3">
    <location>
        <begin position="67"/>
        <end position="85"/>
    </location>
</feature>
<name>A0A1I6E5N0_9RHOB</name>
<dbReference type="EMBL" id="FOYI01000007">
    <property type="protein sequence ID" value="SFR13050.1"/>
    <property type="molecule type" value="Genomic_DNA"/>
</dbReference>
<evidence type="ECO:0000256" key="2">
    <source>
        <dbReference type="SAM" id="MobiDB-lite"/>
    </source>
</evidence>
<evidence type="ECO:0000256" key="3">
    <source>
        <dbReference type="SAM" id="Phobius"/>
    </source>
</evidence>
<keyword evidence="5" id="KW-1185">Reference proteome</keyword>
<dbReference type="AlphaFoldDB" id="A0A1I6E5N0"/>
<feature type="region of interest" description="Disordered" evidence="2">
    <location>
        <begin position="1"/>
        <end position="35"/>
    </location>
</feature>
<dbReference type="RefSeq" id="WP_092081029.1">
    <property type="nucleotide sequence ID" value="NZ_FOYI01000007.1"/>
</dbReference>
<keyword evidence="3" id="KW-0812">Transmembrane</keyword>
<dbReference type="Pfam" id="PF10112">
    <property type="entry name" value="Halogen_Hydrol"/>
    <property type="match status" value="1"/>
</dbReference>
<accession>A0A1I6E5N0</accession>
<evidence type="ECO:0000313" key="5">
    <source>
        <dbReference type="Proteomes" id="UP000199302"/>
    </source>
</evidence>
<organism evidence="4 5">
    <name type="scientific">Poseidonocella sedimentorum</name>
    <dbReference type="NCBI Taxonomy" id="871652"/>
    <lineage>
        <taxon>Bacteria</taxon>
        <taxon>Pseudomonadati</taxon>
        <taxon>Pseudomonadota</taxon>
        <taxon>Alphaproteobacteria</taxon>
        <taxon>Rhodobacterales</taxon>
        <taxon>Roseobacteraceae</taxon>
        <taxon>Poseidonocella</taxon>
    </lineage>
</organism>
<evidence type="ECO:0000256" key="1">
    <source>
        <dbReference type="SAM" id="Coils"/>
    </source>
</evidence>
<dbReference type="InterPro" id="IPR018770">
    <property type="entry name" value="ChloroindolylP_hydrolase"/>
</dbReference>